<reference evidence="3" key="1">
    <citation type="submission" date="2019-11" db="EMBL/GenBank/DDBJ databases">
        <title>Isolation and characterization of a novel species in the genus Sulfuriferula.</title>
        <authorList>
            <person name="Mochizuki J."/>
            <person name="Kojima H."/>
            <person name="Fukui M."/>
        </authorList>
    </citation>
    <scope>NUCLEOTIDE SEQUENCE [LARGE SCALE GENOMIC DNA]</scope>
    <source>
        <strain evidence="3">SGTM</strain>
    </source>
</reference>
<feature type="transmembrane region" description="Helical" evidence="1">
    <location>
        <begin position="149"/>
        <end position="168"/>
    </location>
</feature>
<organism evidence="2 3">
    <name type="scientific">Sulfuriferula nivalis</name>
    <dbReference type="NCBI Taxonomy" id="2675298"/>
    <lineage>
        <taxon>Bacteria</taxon>
        <taxon>Pseudomonadati</taxon>
        <taxon>Pseudomonadota</taxon>
        <taxon>Betaproteobacteria</taxon>
        <taxon>Nitrosomonadales</taxon>
        <taxon>Sulfuricellaceae</taxon>
        <taxon>Sulfuriferula</taxon>
    </lineage>
</organism>
<dbReference type="SUPFAM" id="SSF103501">
    <property type="entry name" value="Respiratory nitrate reductase 1 gamma chain"/>
    <property type="match status" value="1"/>
</dbReference>
<feature type="transmembrane region" description="Helical" evidence="1">
    <location>
        <begin position="12"/>
        <end position="33"/>
    </location>
</feature>
<feature type="transmembrane region" description="Helical" evidence="1">
    <location>
        <begin position="174"/>
        <end position="193"/>
    </location>
</feature>
<protein>
    <recommendedName>
        <fullName evidence="4">Nitrate reductase</fullName>
    </recommendedName>
</protein>
<dbReference type="KEGG" id="sniv:SFSGTM_18880"/>
<feature type="transmembrane region" description="Helical" evidence="1">
    <location>
        <begin position="70"/>
        <end position="91"/>
    </location>
</feature>
<keyword evidence="1" id="KW-0812">Transmembrane</keyword>
<name>A0A809SHX7_9PROT</name>
<evidence type="ECO:0008006" key="4">
    <source>
        <dbReference type="Google" id="ProtNLM"/>
    </source>
</evidence>
<keyword evidence="1" id="KW-0472">Membrane</keyword>
<dbReference type="Gene3D" id="1.20.950.20">
    <property type="entry name" value="Transmembrane di-heme cytochromes, Chain C"/>
    <property type="match status" value="1"/>
</dbReference>
<evidence type="ECO:0000313" key="2">
    <source>
        <dbReference type="EMBL" id="BBP01180.1"/>
    </source>
</evidence>
<accession>A0A809SHX7</accession>
<evidence type="ECO:0000256" key="1">
    <source>
        <dbReference type="SAM" id="Phobius"/>
    </source>
</evidence>
<dbReference type="Proteomes" id="UP000463939">
    <property type="component" value="Chromosome"/>
</dbReference>
<dbReference type="EMBL" id="AP021881">
    <property type="protein sequence ID" value="BBP01180.1"/>
    <property type="molecule type" value="Genomic_DNA"/>
</dbReference>
<keyword evidence="1" id="KW-1133">Transmembrane helix</keyword>
<dbReference type="RefSeq" id="WP_162084985.1">
    <property type="nucleotide sequence ID" value="NZ_AP021881.1"/>
</dbReference>
<proteinExistence type="predicted"/>
<evidence type="ECO:0000313" key="3">
    <source>
        <dbReference type="Proteomes" id="UP000463939"/>
    </source>
</evidence>
<gene>
    <name evidence="2" type="ORF">SFSGTM_18880</name>
</gene>
<feature type="transmembrane region" description="Helical" evidence="1">
    <location>
        <begin position="111"/>
        <end position="128"/>
    </location>
</feature>
<dbReference type="InterPro" id="IPR036197">
    <property type="entry name" value="NarG-like_sf"/>
</dbReference>
<keyword evidence="3" id="KW-1185">Reference proteome</keyword>
<dbReference type="AlphaFoldDB" id="A0A809SHX7"/>
<sequence>MDLLQFARGPALTWAFAIFVFGMTWRLVGILLLKRRPDYSEPRNTASWTGAIKLIITRSWPHREFRKRTIFGLSVGYIFHIGLAIVVFGFAPHIMFIRSLTGLDWPNLPNAVIYISGAITIAALIIVMGRRLTNPVMRLISNFDDYFSWFVTITPVVTGMLAVAHLGARYETLLAIHILSIALLLVWFPFGKLMHSALIFISRGTTGALFERKGASI</sequence>